<feature type="region of interest" description="Disordered" evidence="11">
    <location>
        <begin position="42"/>
        <end position="61"/>
    </location>
</feature>
<feature type="chain" id="PRO_5041490588" description="Pectate lyase" evidence="10">
    <location>
        <begin position="19"/>
        <end position="239"/>
    </location>
</feature>
<dbReference type="PANTHER" id="PTHR33407:SF9">
    <property type="entry name" value="PECTATE LYASE F-RELATED"/>
    <property type="match status" value="1"/>
</dbReference>
<comment type="function">
    <text evidence="9 10">Pectinolytic enzyme consist of four classes of enzymes: pectin lyase, polygalacturonase, pectin methylesterase and rhamnogalacturonase. Among pectinolytic enzymes, pectin lyase is the most important in depolymerization of pectin, since it cleaves internal glycosidic bonds of highly methylated pectins. Favors pectate, the anion, over pectin, the methyl ester.</text>
</comment>
<dbReference type="InterPro" id="IPR004898">
    <property type="entry name" value="Pectate_lyase_PlyH/PlyE-like"/>
</dbReference>
<evidence type="ECO:0000256" key="1">
    <source>
        <dbReference type="ARBA" id="ARBA00000695"/>
    </source>
</evidence>
<dbReference type="Gene3D" id="2.160.20.10">
    <property type="entry name" value="Single-stranded right-handed beta-helix, Pectin lyase-like"/>
    <property type="match status" value="1"/>
</dbReference>
<dbReference type="Pfam" id="PF03211">
    <property type="entry name" value="Pectate_lyase"/>
    <property type="match status" value="1"/>
</dbReference>
<evidence type="ECO:0000256" key="6">
    <source>
        <dbReference type="ARBA" id="ARBA00022729"/>
    </source>
</evidence>
<dbReference type="SUPFAM" id="SSF51126">
    <property type="entry name" value="Pectin lyase-like"/>
    <property type="match status" value="1"/>
</dbReference>
<evidence type="ECO:0000313" key="12">
    <source>
        <dbReference type="EMBL" id="KAK0385975.1"/>
    </source>
</evidence>
<evidence type="ECO:0000256" key="4">
    <source>
        <dbReference type="ARBA" id="ARBA00006463"/>
    </source>
</evidence>
<feature type="signal peptide" evidence="10">
    <location>
        <begin position="1"/>
        <end position="18"/>
    </location>
</feature>
<comment type="cofactor">
    <cofactor evidence="2 10">
        <name>Ca(2+)</name>
        <dbReference type="ChEBI" id="CHEBI:29108"/>
    </cofactor>
</comment>
<evidence type="ECO:0000256" key="7">
    <source>
        <dbReference type="ARBA" id="ARBA00022837"/>
    </source>
</evidence>
<protein>
    <recommendedName>
        <fullName evidence="10">Pectate lyase</fullName>
        <ecNumber evidence="10">4.2.2.2</ecNumber>
    </recommendedName>
</protein>
<evidence type="ECO:0000256" key="3">
    <source>
        <dbReference type="ARBA" id="ARBA00004613"/>
    </source>
</evidence>
<proteinExistence type="inferred from homology"/>
<dbReference type="PANTHER" id="PTHR33407">
    <property type="entry name" value="PECTATE LYASE F-RELATED"/>
    <property type="match status" value="1"/>
</dbReference>
<dbReference type="GO" id="GO:0005576">
    <property type="term" value="C:extracellular region"/>
    <property type="evidence" value="ECO:0007669"/>
    <property type="project" value="UniProtKB-SubCell"/>
</dbReference>
<dbReference type="InterPro" id="IPR011050">
    <property type="entry name" value="Pectin_lyase_fold/virulence"/>
</dbReference>
<sequence length="239" mass="24868">MLFQSVYAVAAMAATVSAQSLNIPSRVGSIISLPSPSVISGSKDMGNREYDRGRPCNSDEDTGSQNAVFILENGATLSNVIIGKNQLEGIHCKGACTLRNVWFRDVCEDAISALGNGNVLIEGGGAQEAKDKVVQHNGRGTVTIRNFTVVTAGKLYRSCGNCSNNGGPRNVVIQNVKATGVSELVGINSNFGDTASISGSCGNSVKKVCQEYKGVQKGSESSKVSSTANCKGQSSFSSC</sequence>
<evidence type="ECO:0000256" key="9">
    <source>
        <dbReference type="ARBA" id="ARBA00025679"/>
    </source>
</evidence>
<comment type="subcellular location">
    <subcellularLocation>
        <location evidence="3 10">Secreted</location>
    </subcellularLocation>
</comment>
<keyword evidence="5 10" id="KW-0964">Secreted</keyword>
<evidence type="ECO:0000256" key="2">
    <source>
        <dbReference type="ARBA" id="ARBA00001913"/>
    </source>
</evidence>
<dbReference type="AlphaFoldDB" id="A0AA39GER1"/>
<keyword evidence="13" id="KW-1185">Reference proteome</keyword>
<dbReference type="EC" id="4.2.2.2" evidence="10"/>
<feature type="compositionally biased region" description="Basic and acidic residues" evidence="11">
    <location>
        <begin position="45"/>
        <end position="54"/>
    </location>
</feature>
<keyword evidence="6 10" id="KW-0732">Signal</keyword>
<keyword evidence="7 10" id="KW-0106">Calcium</keyword>
<evidence type="ECO:0000313" key="13">
    <source>
        <dbReference type="Proteomes" id="UP001175261"/>
    </source>
</evidence>
<comment type="caution">
    <text evidence="12">The sequence shown here is derived from an EMBL/GenBank/DDBJ whole genome shotgun (WGS) entry which is preliminary data.</text>
</comment>
<comment type="catalytic activity">
    <reaction evidence="1 10">
        <text>Eliminative cleavage of (1-&gt;4)-alpha-D-galacturonan to give oligosaccharides with 4-deoxy-alpha-D-galact-4-enuronosyl groups at their non-reducing ends.</text>
        <dbReference type="EC" id="4.2.2.2"/>
    </reaction>
</comment>
<name>A0AA39GER1_SARSR</name>
<evidence type="ECO:0000256" key="11">
    <source>
        <dbReference type="SAM" id="MobiDB-lite"/>
    </source>
</evidence>
<evidence type="ECO:0000256" key="8">
    <source>
        <dbReference type="ARBA" id="ARBA00023239"/>
    </source>
</evidence>
<keyword evidence="8 10" id="KW-0456">Lyase</keyword>
<dbReference type="InterPro" id="IPR012334">
    <property type="entry name" value="Pectin_lyas_fold"/>
</dbReference>
<dbReference type="GO" id="GO:0030570">
    <property type="term" value="F:pectate lyase activity"/>
    <property type="evidence" value="ECO:0007669"/>
    <property type="project" value="UniProtKB-UniRule"/>
</dbReference>
<gene>
    <name evidence="12" type="ORF">NLU13_7149</name>
</gene>
<dbReference type="GO" id="GO:0045490">
    <property type="term" value="P:pectin catabolic process"/>
    <property type="evidence" value="ECO:0007669"/>
    <property type="project" value="TreeGrafter"/>
</dbReference>
<evidence type="ECO:0000256" key="5">
    <source>
        <dbReference type="ARBA" id="ARBA00022525"/>
    </source>
</evidence>
<comment type="similarity">
    <text evidence="4 10">Belongs to the polysaccharide lyase 3 family.</text>
</comment>
<dbReference type="Proteomes" id="UP001175261">
    <property type="component" value="Unassembled WGS sequence"/>
</dbReference>
<organism evidence="12 13">
    <name type="scientific">Sarocladium strictum</name>
    <name type="common">Black bundle disease fungus</name>
    <name type="synonym">Acremonium strictum</name>
    <dbReference type="NCBI Taxonomy" id="5046"/>
    <lineage>
        <taxon>Eukaryota</taxon>
        <taxon>Fungi</taxon>
        <taxon>Dikarya</taxon>
        <taxon>Ascomycota</taxon>
        <taxon>Pezizomycotina</taxon>
        <taxon>Sordariomycetes</taxon>
        <taxon>Hypocreomycetidae</taxon>
        <taxon>Hypocreales</taxon>
        <taxon>Sarocladiaceae</taxon>
        <taxon>Sarocladium</taxon>
    </lineage>
</organism>
<accession>A0AA39GER1</accession>
<reference evidence="12" key="1">
    <citation type="submission" date="2022-10" db="EMBL/GenBank/DDBJ databases">
        <title>Determination and structural analysis of whole genome sequence of Sarocladium strictum F4-1.</title>
        <authorList>
            <person name="Hu L."/>
            <person name="Jiang Y."/>
        </authorList>
    </citation>
    <scope>NUCLEOTIDE SEQUENCE</scope>
    <source>
        <strain evidence="12">F4-1</strain>
    </source>
</reference>
<evidence type="ECO:0000256" key="10">
    <source>
        <dbReference type="RuleBase" id="RU367009"/>
    </source>
</evidence>
<dbReference type="EMBL" id="JAPDFR010000006">
    <property type="protein sequence ID" value="KAK0385975.1"/>
    <property type="molecule type" value="Genomic_DNA"/>
</dbReference>